<keyword evidence="4 7" id="KW-0812">Transmembrane</keyword>
<dbReference type="PANTHER" id="PTHR33406">
    <property type="entry name" value="MEMBRANE PROTEIN MJ1562-RELATED"/>
    <property type="match status" value="1"/>
</dbReference>
<dbReference type="Gene3D" id="1.20.1640.10">
    <property type="entry name" value="Multidrug efflux transporter AcrB transmembrane domain"/>
    <property type="match status" value="2"/>
</dbReference>
<feature type="transmembrane region" description="Helical" evidence="7">
    <location>
        <begin position="18"/>
        <end position="37"/>
    </location>
</feature>
<sequence>MDRENGVTRFVCGRWSKWVVLVAWLLLTMIVVGPLAGKLTSAENNDYAQWLPGKAEATRVLNLQKRFQNGDDVPAVVVYERTSGITPADQAKAAADAKALAGAEGVAGPVTGPIASSDGKALQTVVPITMGKDGSSKIVKRVDGVEKITGTGGGGMSVHLAGMGTYVADTTHAYSGLNSTQLLGTILVVVVILLFAYRSPVLWILPFLCAMLALTGSQGFIYLLAKHAGLTVNAQDTAFLLVLVFGAGTDYALLLLSRYREELRRHADRHVAMAVALRRAAPPIVASAATVSVALLCLQFAQMNNTAGLGPVLAIGIVVGLVISLTLMPALLVIFGRWIFWPRKPLVGSDEVTSARLWARAGTRIARRPRAIWIGTAVVLGFLSFGLFQVHATGLASQDSFLDKPRSVLGQEVLARHYAAGQNGQPVVVIGNAGAASRLRQALSGDRGIASTTEPVQKDGLVYLEGTLRAQPDTRAAFDTVSRLRTAVHAIGGADAKVGGQTALTKDTNSAYDHDTLLLIPLVLLAVMVVLTLLLRALVAPLVLIGTVVLSYLAAIGISSVLFHDVFGFKATDTSFPLLVFVFLVSLGVDYNIFLMTRVREDARRLGTRRAALTGLTATGGVITSAGLVLAGTFAVLTTVPVISFIEMGAAVSIGILLDTFVVRSVLVTALTLDMGRLVWLPSGLAKREDVPVEDAGDIGEMDLEPAPGG</sequence>
<dbReference type="PROSITE" id="PS50156">
    <property type="entry name" value="SSD"/>
    <property type="match status" value="2"/>
</dbReference>
<dbReference type="AlphaFoldDB" id="A0A3M2LTE0"/>
<dbReference type="GO" id="GO:0005886">
    <property type="term" value="C:plasma membrane"/>
    <property type="evidence" value="ECO:0007669"/>
    <property type="project" value="UniProtKB-SubCell"/>
</dbReference>
<feature type="transmembrane region" description="Helical" evidence="7">
    <location>
        <begin position="616"/>
        <end position="637"/>
    </location>
</feature>
<evidence type="ECO:0000313" key="9">
    <source>
        <dbReference type="EMBL" id="RMI40751.1"/>
    </source>
</evidence>
<evidence type="ECO:0000256" key="7">
    <source>
        <dbReference type="SAM" id="Phobius"/>
    </source>
</evidence>
<evidence type="ECO:0000256" key="5">
    <source>
        <dbReference type="ARBA" id="ARBA00022989"/>
    </source>
</evidence>
<keyword evidence="10" id="KW-1185">Reference proteome</keyword>
<comment type="caution">
    <text evidence="9">The sequence shown here is derived from an EMBL/GenBank/DDBJ whole genome shotgun (WGS) entry which is preliminary data.</text>
</comment>
<feature type="transmembrane region" description="Helical" evidence="7">
    <location>
        <begin position="516"/>
        <end position="535"/>
    </location>
</feature>
<feature type="transmembrane region" description="Helical" evidence="7">
    <location>
        <begin position="313"/>
        <end position="335"/>
    </location>
</feature>
<feature type="transmembrane region" description="Helical" evidence="7">
    <location>
        <begin position="179"/>
        <end position="197"/>
    </location>
</feature>
<evidence type="ECO:0000256" key="3">
    <source>
        <dbReference type="ARBA" id="ARBA00022475"/>
    </source>
</evidence>
<dbReference type="PANTHER" id="PTHR33406:SF6">
    <property type="entry name" value="MEMBRANE PROTEIN YDGH-RELATED"/>
    <property type="match status" value="1"/>
</dbReference>
<feature type="domain" description="SSD" evidence="8">
    <location>
        <begin position="547"/>
        <end position="673"/>
    </location>
</feature>
<feature type="domain" description="SSD" evidence="8">
    <location>
        <begin position="202"/>
        <end position="334"/>
    </location>
</feature>
<keyword evidence="6 7" id="KW-0472">Membrane</keyword>
<dbReference type="RefSeq" id="WP_122196979.1">
    <property type="nucleotide sequence ID" value="NZ_JBHSKC010000011.1"/>
</dbReference>
<dbReference type="SUPFAM" id="SSF82866">
    <property type="entry name" value="Multidrug efflux transporter AcrB transmembrane domain"/>
    <property type="match status" value="2"/>
</dbReference>
<evidence type="ECO:0000256" key="4">
    <source>
        <dbReference type="ARBA" id="ARBA00022692"/>
    </source>
</evidence>
<keyword evidence="5 7" id="KW-1133">Transmembrane helix</keyword>
<dbReference type="InterPro" id="IPR000731">
    <property type="entry name" value="SSD"/>
</dbReference>
<dbReference type="OrthoDB" id="2365435at2"/>
<feature type="transmembrane region" description="Helical" evidence="7">
    <location>
        <begin position="575"/>
        <end position="595"/>
    </location>
</feature>
<comment type="subcellular location">
    <subcellularLocation>
        <location evidence="1">Cell membrane</location>
        <topology evidence="1">Multi-pass membrane protein</topology>
    </subcellularLocation>
</comment>
<evidence type="ECO:0000256" key="2">
    <source>
        <dbReference type="ARBA" id="ARBA00010157"/>
    </source>
</evidence>
<feature type="transmembrane region" description="Helical" evidence="7">
    <location>
        <begin position="371"/>
        <end position="392"/>
    </location>
</feature>
<evidence type="ECO:0000259" key="8">
    <source>
        <dbReference type="PROSITE" id="PS50156"/>
    </source>
</evidence>
<dbReference type="EMBL" id="RFFG01000050">
    <property type="protein sequence ID" value="RMI40751.1"/>
    <property type="molecule type" value="Genomic_DNA"/>
</dbReference>
<evidence type="ECO:0000313" key="10">
    <source>
        <dbReference type="Proteomes" id="UP000282674"/>
    </source>
</evidence>
<evidence type="ECO:0000256" key="6">
    <source>
        <dbReference type="ARBA" id="ARBA00023136"/>
    </source>
</evidence>
<feature type="transmembrane region" description="Helical" evidence="7">
    <location>
        <begin position="542"/>
        <end position="563"/>
    </location>
</feature>
<reference evidence="9 10" key="1">
    <citation type="submission" date="2018-10" db="EMBL/GenBank/DDBJ databases">
        <title>Isolation from soil.</title>
        <authorList>
            <person name="Hu J."/>
        </authorList>
    </citation>
    <scope>NUCLEOTIDE SEQUENCE [LARGE SCALE GENOMIC DNA]</scope>
    <source>
        <strain evidence="9 10">NEAU-Ht49</strain>
    </source>
</reference>
<dbReference type="Pfam" id="PF03176">
    <property type="entry name" value="MMPL"/>
    <property type="match status" value="2"/>
</dbReference>
<protein>
    <recommendedName>
        <fullName evidence="8">SSD domain-containing protein</fullName>
    </recommendedName>
</protein>
<gene>
    <name evidence="9" type="ORF">EBO15_25550</name>
</gene>
<dbReference type="InterPro" id="IPR050545">
    <property type="entry name" value="Mycobact_MmpL"/>
</dbReference>
<accession>A0A3M2LTE0</accession>
<dbReference type="Proteomes" id="UP000282674">
    <property type="component" value="Unassembled WGS sequence"/>
</dbReference>
<keyword evidence="3" id="KW-1003">Cell membrane</keyword>
<evidence type="ECO:0000256" key="1">
    <source>
        <dbReference type="ARBA" id="ARBA00004651"/>
    </source>
</evidence>
<dbReference type="InterPro" id="IPR004869">
    <property type="entry name" value="MMPL_dom"/>
</dbReference>
<name>A0A3M2LTE0_9ACTN</name>
<feature type="transmembrane region" description="Helical" evidence="7">
    <location>
        <begin position="280"/>
        <end position="301"/>
    </location>
</feature>
<organism evidence="9 10">
    <name type="scientific">Actinomadura harenae</name>
    <dbReference type="NCBI Taxonomy" id="2483351"/>
    <lineage>
        <taxon>Bacteria</taxon>
        <taxon>Bacillati</taxon>
        <taxon>Actinomycetota</taxon>
        <taxon>Actinomycetes</taxon>
        <taxon>Streptosporangiales</taxon>
        <taxon>Thermomonosporaceae</taxon>
        <taxon>Actinomadura</taxon>
    </lineage>
</organism>
<feature type="transmembrane region" description="Helical" evidence="7">
    <location>
        <begin position="204"/>
        <end position="225"/>
    </location>
</feature>
<feature type="transmembrane region" description="Helical" evidence="7">
    <location>
        <begin position="649"/>
        <end position="673"/>
    </location>
</feature>
<proteinExistence type="inferred from homology"/>
<feature type="transmembrane region" description="Helical" evidence="7">
    <location>
        <begin position="237"/>
        <end position="259"/>
    </location>
</feature>
<comment type="similarity">
    <text evidence="2">Belongs to the resistance-nodulation-cell division (RND) (TC 2.A.6) family. MmpL subfamily.</text>
</comment>